<dbReference type="PANTHER" id="PTHR42879:SF2">
    <property type="entry name" value="3-OXOACYL-[ACYL-CARRIER-PROTEIN] REDUCTASE FABG"/>
    <property type="match status" value="1"/>
</dbReference>
<comment type="similarity">
    <text evidence="1">Belongs to the short-chain dehydrogenases/reductases (SDR) family.</text>
</comment>
<accession>A0A0B6WZT0</accession>
<dbReference type="PRINTS" id="PR00081">
    <property type="entry name" value="GDHRDH"/>
</dbReference>
<name>A0A0B6WZT0_9BACT</name>
<dbReference type="InterPro" id="IPR036291">
    <property type="entry name" value="NAD(P)-bd_dom_sf"/>
</dbReference>
<evidence type="ECO:0000256" key="2">
    <source>
        <dbReference type="ARBA" id="ARBA00023002"/>
    </source>
</evidence>
<dbReference type="STRING" id="454194.PYK22_01665"/>
<proteinExistence type="inferred from homology"/>
<protein>
    <submittedName>
        <fullName evidence="3">3-oxoacyl-(Acyl-carrier-protein) reductase</fullName>
        <ecNumber evidence="3">1.1.1.100</ecNumber>
    </submittedName>
</protein>
<gene>
    <name evidence="3" type="ORF">PYK22_01665</name>
</gene>
<dbReference type="RefSeq" id="WP_157770763.1">
    <property type="nucleotide sequence ID" value="NZ_CBXV010000006.1"/>
</dbReference>
<dbReference type="GO" id="GO:0032787">
    <property type="term" value="P:monocarboxylic acid metabolic process"/>
    <property type="evidence" value="ECO:0007669"/>
    <property type="project" value="UniProtKB-ARBA"/>
</dbReference>
<dbReference type="PROSITE" id="PS00061">
    <property type="entry name" value="ADH_SHORT"/>
    <property type="match status" value="1"/>
</dbReference>
<dbReference type="SUPFAM" id="SSF51735">
    <property type="entry name" value="NAD(P)-binding Rossmann-fold domains"/>
    <property type="match status" value="1"/>
</dbReference>
<dbReference type="AlphaFoldDB" id="A0A0B6WZT0"/>
<dbReference type="GO" id="GO:0004316">
    <property type="term" value="F:3-oxoacyl-[acyl-carrier-protein] reductase (NADPH) activity"/>
    <property type="evidence" value="ECO:0007669"/>
    <property type="project" value="UniProtKB-EC"/>
</dbReference>
<dbReference type="EMBL" id="CBXV010000006">
    <property type="protein sequence ID" value="CDM65660.1"/>
    <property type="molecule type" value="Genomic_DNA"/>
</dbReference>
<dbReference type="PRINTS" id="PR00080">
    <property type="entry name" value="SDRFAMILY"/>
</dbReference>
<dbReference type="EC" id="1.1.1.100" evidence="3"/>
<reference evidence="3 4" key="1">
    <citation type="submission" date="2013-12" db="EMBL/GenBank/DDBJ databases">
        <authorList>
            <person name="Stott M."/>
        </authorList>
    </citation>
    <scope>NUCLEOTIDE SEQUENCE [LARGE SCALE GENOMIC DNA]</scope>
    <source>
        <strain evidence="3 4">K22</strain>
    </source>
</reference>
<keyword evidence="4" id="KW-1185">Reference proteome</keyword>
<dbReference type="OrthoDB" id="6823797at2"/>
<dbReference type="Gene3D" id="3.40.50.720">
    <property type="entry name" value="NAD(P)-binding Rossmann-like Domain"/>
    <property type="match status" value="1"/>
</dbReference>
<dbReference type="FunFam" id="3.40.50.720:FF:000173">
    <property type="entry name" value="3-oxoacyl-[acyl-carrier protein] reductase"/>
    <property type="match status" value="1"/>
</dbReference>
<evidence type="ECO:0000256" key="1">
    <source>
        <dbReference type="ARBA" id="ARBA00006484"/>
    </source>
</evidence>
<dbReference type="Proteomes" id="UP000031518">
    <property type="component" value="Unassembled WGS sequence"/>
</dbReference>
<keyword evidence="2 3" id="KW-0560">Oxidoreductase</keyword>
<dbReference type="InterPro" id="IPR002347">
    <property type="entry name" value="SDR_fam"/>
</dbReference>
<reference evidence="3 4" key="2">
    <citation type="submission" date="2015-01" db="EMBL/GenBank/DDBJ databases">
        <title>Complete genome sequence of Pyrinomonas methylaliphatogenes type strain K22T.</title>
        <authorList>
            <person name="Lee K.C.Y."/>
            <person name="Power J.F."/>
            <person name="Dunfield P.F."/>
            <person name="Morgan X.C."/>
            <person name="Huttenhower C."/>
            <person name="Stott M.B."/>
        </authorList>
    </citation>
    <scope>NUCLEOTIDE SEQUENCE [LARGE SCALE GENOMIC DNA]</scope>
    <source>
        <strain evidence="3 4">K22</strain>
    </source>
</reference>
<dbReference type="PANTHER" id="PTHR42879">
    <property type="entry name" value="3-OXOACYL-(ACYL-CARRIER-PROTEIN) REDUCTASE"/>
    <property type="match status" value="1"/>
</dbReference>
<evidence type="ECO:0000313" key="3">
    <source>
        <dbReference type="EMBL" id="CDM65660.1"/>
    </source>
</evidence>
<organism evidence="3 4">
    <name type="scientific">Pyrinomonas methylaliphatogenes</name>
    <dbReference type="NCBI Taxonomy" id="454194"/>
    <lineage>
        <taxon>Bacteria</taxon>
        <taxon>Pseudomonadati</taxon>
        <taxon>Acidobacteriota</taxon>
        <taxon>Blastocatellia</taxon>
        <taxon>Blastocatellales</taxon>
        <taxon>Pyrinomonadaceae</taxon>
        <taxon>Pyrinomonas</taxon>
    </lineage>
</organism>
<dbReference type="InterPro" id="IPR020904">
    <property type="entry name" value="Sc_DH/Rdtase_CS"/>
</dbReference>
<dbReference type="Pfam" id="PF13561">
    <property type="entry name" value="adh_short_C2"/>
    <property type="match status" value="1"/>
</dbReference>
<sequence length="249" mass="27137">MSLLLEGKRAFVTGGTRGIGAAICEVFAREGADVAFNYQSRDDLAEQVLAKIKAHGRRGLAFKVSVTDRVGMKRVTRELVEAWGGIDILVNNAAINRGDNFATTTDRAWDEVINTNVNSLFAVTKPIYKQMIRQRRGTILNITSIAAIRALPTSVHYATSKAAMIGFTKCLSREAAAFGITVNAIAAGIFDTELAHTLPARLLEMHDFWVSRGRLGRPEELAEYAAFMVSDRNSFMNGEIVIIDGGAVT</sequence>
<dbReference type="InterPro" id="IPR050259">
    <property type="entry name" value="SDR"/>
</dbReference>
<evidence type="ECO:0000313" key="4">
    <source>
        <dbReference type="Proteomes" id="UP000031518"/>
    </source>
</evidence>